<proteinExistence type="predicted"/>
<dbReference type="RefSeq" id="WP_103223160.1">
    <property type="nucleotide sequence ID" value="NZ_PPCN01000006.1"/>
</dbReference>
<feature type="domain" description="Guanylate cyclase" evidence="1">
    <location>
        <begin position="220"/>
        <end position="351"/>
    </location>
</feature>
<dbReference type="GO" id="GO:0006171">
    <property type="term" value="P:cAMP biosynthetic process"/>
    <property type="evidence" value="ECO:0007669"/>
    <property type="project" value="TreeGrafter"/>
</dbReference>
<dbReference type="SMART" id="SM00044">
    <property type="entry name" value="CYCc"/>
    <property type="match status" value="1"/>
</dbReference>
<dbReference type="PROSITE" id="PS50125">
    <property type="entry name" value="GUANYLATE_CYCLASE_2"/>
    <property type="match status" value="1"/>
</dbReference>
<name>A0A2S3USI0_9HYPH</name>
<dbReference type="Proteomes" id="UP000236959">
    <property type="component" value="Unassembled WGS sequence"/>
</dbReference>
<evidence type="ECO:0000313" key="2">
    <source>
        <dbReference type="EMBL" id="POF30429.1"/>
    </source>
</evidence>
<comment type="caution">
    <text evidence="2">The sequence shown here is derived from an EMBL/GenBank/DDBJ whole genome shotgun (WGS) entry which is preliminary data.</text>
</comment>
<dbReference type="AlphaFoldDB" id="A0A2S3USI0"/>
<dbReference type="PANTHER" id="PTHR43081:SF11">
    <property type="entry name" value="BLR2264 PROTEIN"/>
    <property type="match status" value="1"/>
</dbReference>
<sequence length="396" mass="42707">MISMTEIDGIEEWLIGQALGSPDMATMFAEMCERLRQCDVPIDRAMLGWSTLHPLIEAETVCWENGTAVQHEQIVHSQEENEDWLTSPFRSILMSGEQVMRRRLANTNAPAEFPLLSSLSDRGYSDYLIMVTAFELPTIRDEVSTSGIVVSWATREENGFTDEALAAITYIQKRLALAARATLQSQISRTIAETYLGKIAGGKVLAGQIRHGDGETIDAVIFYSDMRNSTAIAERLGPDAYLSWLNTYFQATAGAILDNGGEVLDFIGDAVLGVFPIGEQSLETAVGQAIAAVDATRARLKSVNAVPPSTQPLRAGIALSVGTVMFGNIGVPHRMTFSVIGQTVHAAARIESLTKTVGVDVLMTADVARRTGARARPVGDFALSGFAAPQPLFALA</sequence>
<dbReference type="GO" id="GO:0035556">
    <property type="term" value="P:intracellular signal transduction"/>
    <property type="evidence" value="ECO:0007669"/>
    <property type="project" value="InterPro"/>
</dbReference>
<dbReference type="EMBL" id="PPCN01000006">
    <property type="protein sequence ID" value="POF30429.1"/>
    <property type="molecule type" value="Genomic_DNA"/>
</dbReference>
<protein>
    <submittedName>
        <fullName evidence="2">Adenylate cyclase</fullName>
    </submittedName>
</protein>
<dbReference type="InterPro" id="IPR029787">
    <property type="entry name" value="Nucleotide_cyclase"/>
</dbReference>
<evidence type="ECO:0000313" key="3">
    <source>
        <dbReference type="Proteomes" id="UP000236959"/>
    </source>
</evidence>
<keyword evidence="3" id="KW-1185">Reference proteome</keyword>
<dbReference type="PANTHER" id="PTHR43081">
    <property type="entry name" value="ADENYLATE CYCLASE, TERMINAL-DIFFERENTIATION SPECIFIC-RELATED"/>
    <property type="match status" value="1"/>
</dbReference>
<dbReference type="InterPro" id="IPR001054">
    <property type="entry name" value="A/G_cyclase"/>
</dbReference>
<accession>A0A2S3USI0</accession>
<dbReference type="Gene3D" id="3.30.70.1230">
    <property type="entry name" value="Nucleotide cyclase"/>
    <property type="match status" value="1"/>
</dbReference>
<dbReference type="GO" id="GO:0004016">
    <property type="term" value="F:adenylate cyclase activity"/>
    <property type="evidence" value="ECO:0007669"/>
    <property type="project" value="UniProtKB-ARBA"/>
</dbReference>
<organism evidence="2 3">
    <name type="scientific">Roseibium marinum</name>
    <dbReference type="NCBI Taxonomy" id="281252"/>
    <lineage>
        <taxon>Bacteria</taxon>
        <taxon>Pseudomonadati</taxon>
        <taxon>Pseudomonadota</taxon>
        <taxon>Alphaproteobacteria</taxon>
        <taxon>Hyphomicrobiales</taxon>
        <taxon>Stappiaceae</taxon>
        <taxon>Roseibium</taxon>
    </lineage>
</organism>
<dbReference type="OrthoDB" id="4565346at2"/>
<evidence type="ECO:0000259" key="1">
    <source>
        <dbReference type="PROSITE" id="PS50125"/>
    </source>
</evidence>
<dbReference type="SUPFAM" id="SSF55073">
    <property type="entry name" value="Nucleotide cyclase"/>
    <property type="match status" value="1"/>
</dbReference>
<dbReference type="InterPro" id="IPR050697">
    <property type="entry name" value="Adenylyl/Guanylyl_Cyclase_3/4"/>
</dbReference>
<dbReference type="CDD" id="cd07302">
    <property type="entry name" value="CHD"/>
    <property type="match status" value="1"/>
</dbReference>
<dbReference type="Pfam" id="PF00211">
    <property type="entry name" value="Guanylate_cyc"/>
    <property type="match status" value="1"/>
</dbReference>
<reference evidence="2 3" key="1">
    <citation type="submission" date="2018-01" db="EMBL/GenBank/DDBJ databases">
        <title>Genomic Encyclopedia of Archaeal and Bacterial Type Strains, Phase II (KMG-II): from individual species to whole genera.</title>
        <authorList>
            <person name="Goeker M."/>
        </authorList>
    </citation>
    <scope>NUCLEOTIDE SEQUENCE [LARGE SCALE GENOMIC DNA]</scope>
    <source>
        <strain evidence="2 3">DSM 17023</strain>
    </source>
</reference>
<gene>
    <name evidence="2" type="ORF">CLV41_10641</name>
</gene>